<dbReference type="GO" id="GO:0008289">
    <property type="term" value="F:lipid binding"/>
    <property type="evidence" value="ECO:0007669"/>
    <property type="project" value="InterPro"/>
</dbReference>
<dbReference type="AlphaFoldDB" id="A0AAN7GV94"/>
<evidence type="ECO:0000313" key="3">
    <source>
        <dbReference type="Proteomes" id="UP001345219"/>
    </source>
</evidence>
<dbReference type="PANTHER" id="PTHR46801:SF6">
    <property type="entry name" value="LIPID-BINDING SERUM GLYCOPROTEIN C-TERMINAL DOMAIN-CONTAINING PROTEIN"/>
    <property type="match status" value="1"/>
</dbReference>
<dbReference type="EMBL" id="JAXIOK010000023">
    <property type="protein sequence ID" value="KAK4743427.1"/>
    <property type="molecule type" value="Genomic_DNA"/>
</dbReference>
<dbReference type="InterPro" id="IPR045897">
    <property type="entry name" value="BPI/LBP_pln"/>
</dbReference>
<feature type="chain" id="PRO_5043037877" description="Secreted protein" evidence="1">
    <location>
        <begin position="19"/>
        <end position="75"/>
    </location>
</feature>
<keyword evidence="1" id="KW-0732">Signal</keyword>
<sequence>MASISSMFLLILPRIVKSVKIPFVSNIEMVLSNVTIYEMEAPKSYIRPGDAGFTIIASEITCNLSMSWHYTTVLP</sequence>
<reference evidence="2 3" key="1">
    <citation type="journal article" date="2023" name="Hortic Res">
        <title>Pangenome of water caltrop reveals structural variations and asymmetric subgenome divergence after allopolyploidization.</title>
        <authorList>
            <person name="Zhang X."/>
            <person name="Chen Y."/>
            <person name="Wang L."/>
            <person name="Yuan Y."/>
            <person name="Fang M."/>
            <person name="Shi L."/>
            <person name="Lu R."/>
            <person name="Comes H.P."/>
            <person name="Ma Y."/>
            <person name="Chen Y."/>
            <person name="Huang G."/>
            <person name="Zhou Y."/>
            <person name="Zheng Z."/>
            <person name="Qiu Y."/>
        </authorList>
    </citation>
    <scope>NUCLEOTIDE SEQUENCE [LARGE SCALE GENOMIC DNA]</scope>
    <source>
        <tissue evidence="2">Roots</tissue>
    </source>
</reference>
<evidence type="ECO:0008006" key="4">
    <source>
        <dbReference type="Google" id="ProtNLM"/>
    </source>
</evidence>
<name>A0AAN7GV94_9MYRT</name>
<dbReference type="Proteomes" id="UP001345219">
    <property type="component" value="Chromosome 1"/>
</dbReference>
<accession>A0AAN7GV94</accession>
<dbReference type="SUPFAM" id="SSF55394">
    <property type="entry name" value="Bactericidal permeability-increasing protein, BPI"/>
    <property type="match status" value="1"/>
</dbReference>
<evidence type="ECO:0000256" key="1">
    <source>
        <dbReference type="SAM" id="SignalP"/>
    </source>
</evidence>
<dbReference type="Gene3D" id="3.15.10.10">
    <property type="entry name" value="Bactericidal permeability-increasing protein, domain 1"/>
    <property type="match status" value="1"/>
</dbReference>
<keyword evidence="3" id="KW-1185">Reference proteome</keyword>
<evidence type="ECO:0000313" key="2">
    <source>
        <dbReference type="EMBL" id="KAK4743427.1"/>
    </source>
</evidence>
<organism evidence="2 3">
    <name type="scientific">Trapa incisa</name>
    <dbReference type="NCBI Taxonomy" id="236973"/>
    <lineage>
        <taxon>Eukaryota</taxon>
        <taxon>Viridiplantae</taxon>
        <taxon>Streptophyta</taxon>
        <taxon>Embryophyta</taxon>
        <taxon>Tracheophyta</taxon>
        <taxon>Spermatophyta</taxon>
        <taxon>Magnoliopsida</taxon>
        <taxon>eudicotyledons</taxon>
        <taxon>Gunneridae</taxon>
        <taxon>Pentapetalae</taxon>
        <taxon>rosids</taxon>
        <taxon>malvids</taxon>
        <taxon>Myrtales</taxon>
        <taxon>Lythraceae</taxon>
        <taxon>Trapa</taxon>
    </lineage>
</organism>
<comment type="caution">
    <text evidence="2">The sequence shown here is derived from an EMBL/GenBank/DDBJ whole genome shotgun (WGS) entry which is preliminary data.</text>
</comment>
<gene>
    <name evidence="2" type="ORF">SAY87_001428</name>
</gene>
<feature type="signal peptide" evidence="1">
    <location>
        <begin position="1"/>
        <end position="18"/>
    </location>
</feature>
<proteinExistence type="predicted"/>
<dbReference type="InterPro" id="IPR017943">
    <property type="entry name" value="Bactericidal_perm-incr_a/b_dom"/>
</dbReference>
<dbReference type="PANTHER" id="PTHR46801">
    <property type="entry name" value="OS06G0309200 PROTEIN"/>
    <property type="match status" value="1"/>
</dbReference>
<protein>
    <recommendedName>
        <fullName evidence="4">Secreted protein</fullName>
    </recommendedName>
</protein>